<dbReference type="PRINTS" id="PR00987">
    <property type="entry name" value="TRNASYNTHGLU"/>
</dbReference>
<keyword evidence="10" id="KW-0694">RNA-binding</keyword>
<dbReference type="NCBIfam" id="TIGR00408">
    <property type="entry name" value="proS_fam_I"/>
    <property type="match status" value="1"/>
</dbReference>
<dbReference type="Gene3D" id="2.40.240.10">
    <property type="entry name" value="Ribosomal Protein L25, Chain P"/>
    <property type="match status" value="1"/>
</dbReference>
<dbReference type="HAMAP" id="MF_02076">
    <property type="entry name" value="Glu_tRNA_synth_type2"/>
    <property type="match status" value="1"/>
</dbReference>
<dbReference type="FunFam" id="1.10.287.10:FF:000006">
    <property type="entry name" value="Bifunctional glutamate/proline--tRNA ligase"/>
    <property type="match status" value="4"/>
</dbReference>
<evidence type="ECO:0000256" key="8">
    <source>
        <dbReference type="ARBA" id="ARBA00022833"/>
    </source>
</evidence>
<keyword evidence="6" id="KW-0479">Metal-binding</keyword>
<dbReference type="FunFam" id="3.40.50.800:FF:000005">
    <property type="entry name" value="bifunctional glutamate/proline--tRNA ligase"/>
    <property type="match status" value="1"/>
</dbReference>
<dbReference type="PANTHER" id="PTHR43382:SF2">
    <property type="entry name" value="BIFUNCTIONAL GLUTAMATE_PROLINE--TRNA LIGASE"/>
    <property type="match status" value="1"/>
</dbReference>
<keyword evidence="7" id="KW-0547">Nucleotide-binding</keyword>
<dbReference type="InterPro" id="IPR020056">
    <property type="entry name" value="Rbsml_bL25/Gln-tRNA_synth_N"/>
</dbReference>
<dbReference type="Gene3D" id="3.30.930.10">
    <property type="entry name" value="Bira Bifunctional Protein, Domain 2"/>
    <property type="match status" value="1"/>
</dbReference>
<evidence type="ECO:0000256" key="3">
    <source>
        <dbReference type="ARBA" id="ARBA00012835"/>
    </source>
</evidence>
<dbReference type="Pfam" id="PF20974">
    <property type="entry name" value="tRNA-synt_1c_C2"/>
    <property type="match status" value="1"/>
</dbReference>
<feature type="compositionally biased region" description="Basic and acidic residues" evidence="20">
    <location>
        <begin position="1181"/>
        <end position="1201"/>
    </location>
</feature>
<accession>A0A8K0DGQ0</accession>
<keyword evidence="13" id="KW-0511">Multifunctional enzyme</keyword>
<evidence type="ECO:0000259" key="22">
    <source>
        <dbReference type="PROSITE" id="PS50862"/>
    </source>
</evidence>
<feature type="domain" description="WHEP-TRS" evidence="23">
    <location>
        <begin position="893"/>
        <end position="949"/>
    </location>
</feature>
<dbReference type="Proteomes" id="UP000801492">
    <property type="component" value="Unassembled WGS sequence"/>
</dbReference>
<evidence type="ECO:0000256" key="2">
    <source>
        <dbReference type="ARBA" id="ARBA00012831"/>
    </source>
</evidence>
<keyword evidence="4" id="KW-0597">Phosphoprotein</keyword>
<dbReference type="Pfam" id="PF03129">
    <property type="entry name" value="HGTP_anticodon"/>
    <property type="match status" value="1"/>
</dbReference>
<dbReference type="PROSITE" id="PS00762">
    <property type="entry name" value="WHEP_TRS_1"/>
    <property type="match status" value="5"/>
</dbReference>
<dbReference type="InterPro" id="IPR004046">
    <property type="entry name" value="GST_C"/>
</dbReference>
<dbReference type="SUPFAM" id="SSF50715">
    <property type="entry name" value="Ribosomal protein L25-like"/>
    <property type="match status" value="1"/>
</dbReference>
<reference evidence="24" key="1">
    <citation type="submission" date="2019-08" db="EMBL/GenBank/DDBJ databases">
        <title>The genome of the North American firefly Photinus pyralis.</title>
        <authorList>
            <consortium name="Photinus pyralis genome working group"/>
            <person name="Fallon T.R."/>
            <person name="Sander Lower S.E."/>
            <person name="Weng J.-K."/>
        </authorList>
    </citation>
    <scope>NUCLEOTIDE SEQUENCE</scope>
    <source>
        <strain evidence="24">TRF0915ILg1</strain>
        <tissue evidence="24">Whole body</tissue>
    </source>
</reference>
<evidence type="ECO:0000256" key="6">
    <source>
        <dbReference type="ARBA" id="ARBA00022723"/>
    </source>
</evidence>
<dbReference type="GO" id="GO:0004818">
    <property type="term" value="F:glutamate-tRNA ligase activity"/>
    <property type="evidence" value="ECO:0007669"/>
    <property type="project" value="UniProtKB-EC"/>
</dbReference>
<dbReference type="Pfam" id="PF00749">
    <property type="entry name" value="tRNA-synt_1c"/>
    <property type="match status" value="1"/>
</dbReference>
<dbReference type="Pfam" id="PF14497">
    <property type="entry name" value="GST_C_3"/>
    <property type="match status" value="1"/>
</dbReference>
<dbReference type="NCBIfam" id="TIGR00463">
    <property type="entry name" value="gltX_arch"/>
    <property type="match status" value="1"/>
</dbReference>
<evidence type="ECO:0000313" key="25">
    <source>
        <dbReference type="Proteomes" id="UP000801492"/>
    </source>
</evidence>
<keyword evidence="8" id="KW-0862">Zinc</keyword>
<dbReference type="CDD" id="cd00862">
    <property type="entry name" value="ProRS_anticodon_zinc"/>
    <property type="match status" value="1"/>
</dbReference>
<dbReference type="FunFam" id="1.10.1160.10:FF:000001">
    <property type="entry name" value="Glutamine--tRNA ligase"/>
    <property type="match status" value="1"/>
</dbReference>
<feature type="compositionally biased region" description="Polar residues" evidence="20">
    <location>
        <begin position="807"/>
        <end position="817"/>
    </location>
</feature>
<dbReference type="EMBL" id="VTPC01000415">
    <property type="protein sequence ID" value="KAF2905873.1"/>
    <property type="molecule type" value="Genomic_DNA"/>
</dbReference>
<evidence type="ECO:0000256" key="9">
    <source>
        <dbReference type="ARBA" id="ARBA00022840"/>
    </source>
</evidence>
<dbReference type="PROSITE" id="PS00178">
    <property type="entry name" value="AA_TRNA_LIGASE_I"/>
    <property type="match status" value="1"/>
</dbReference>
<comment type="caution">
    <text evidence="24">The sequence shown here is derived from an EMBL/GenBank/DDBJ whole genome shotgun (WGS) entry which is preliminary data.</text>
</comment>
<evidence type="ECO:0000256" key="18">
    <source>
        <dbReference type="ARBA" id="ARBA00076053"/>
    </source>
</evidence>
<dbReference type="Pfam" id="PF03950">
    <property type="entry name" value="tRNA-synt_1c_C"/>
    <property type="match status" value="1"/>
</dbReference>
<dbReference type="HAMAP" id="MF_01571">
    <property type="entry name" value="Pro_tRNA_synth_type3"/>
    <property type="match status" value="1"/>
</dbReference>
<dbReference type="InterPro" id="IPR004154">
    <property type="entry name" value="Anticodon-bd"/>
</dbReference>
<dbReference type="CDD" id="cd00778">
    <property type="entry name" value="ProRS_core_arch_euk"/>
    <property type="match status" value="1"/>
</dbReference>
<dbReference type="Gene3D" id="3.90.800.10">
    <property type="entry name" value="Glutamyl-tRNA Synthetase, Domain 3"/>
    <property type="match status" value="1"/>
</dbReference>
<evidence type="ECO:0000256" key="14">
    <source>
        <dbReference type="ARBA" id="ARBA00047366"/>
    </source>
</evidence>
<feature type="domain" description="WHEP-TRS" evidence="23">
    <location>
        <begin position="970"/>
        <end position="1026"/>
    </location>
</feature>
<keyword evidence="9" id="KW-0067">ATP-binding</keyword>
<feature type="domain" description="WHEP-TRS" evidence="23">
    <location>
        <begin position="1044"/>
        <end position="1100"/>
    </location>
</feature>
<dbReference type="SUPFAM" id="SSF64586">
    <property type="entry name" value="C-terminal domain of ProRS"/>
    <property type="match status" value="1"/>
</dbReference>
<feature type="region of interest" description="Disordered" evidence="20">
    <location>
        <begin position="1165"/>
        <end position="1211"/>
    </location>
</feature>
<dbReference type="GO" id="GO:0003723">
    <property type="term" value="F:RNA binding"/>
    <property type="evidence" value="ECO:0007669"/>
    <property type="project" value="UniProtKB-KW"/>
</dbReference>
<dbReference type="GO" id="GO:0006433">
    <property type="term" value="P:prolyl-tRNA aminoacylation"/>
    <property type="evidence" value="ECO:0007669"/>
    <property type="project" value="InterPro"/>
</dbReference>
<dbReference type="GO" id="GO:0046872">
    <property type="term" value="F:metal ion binding"/>
    <property type="evidence" value="ECO:0007669"/>
    <property type="project" value="UniProtKB-KW"/>
</dbReference>
<feature type="domain" description="WHEP-TRS" evidence="23">
    <location>
        <begin position="743"/>
        <end position="799"/>
    </location>
</feature>
<evidence type="ECO:0000256" key="19">
    <source>
        <dbReference type="SAM" id="Coils"/>
    </source>
</evidence>
<dbReference type="InterPro" id="IPR045864">
    <property type="entry name" value="aa-tRNA-synth_II/BPL/LPL"/>
</dbReference>
<dbReference type="InterPro" id="IPR020058">
    <property type="entry name" value="Glu/Gln-tRNA-synth_Ib_cat-dom"/>
</dbReference>
<dbReference type="InterPro" id="IPR006195">
    <property type="entry name" value="aa-tRNA-synth_II"/>
</dbReference>
<comment type="similarity">
    <text evidence="1">In the C-terminal section; belongs to the class-II aminoacyl-tRNA synthetase family.</text>
</comment>
<comment type="catalytic activity">
    <reaction evidence="14">
        <text>tRNA(Glu) + L-glutamate + ATP = L-glutamyl-tRNA(Glu) + AMP + diphosphate</text>
        <dbReference type="Rhea" id="RHEA:23540"/>
        <dbReference type="Rhea" id="RHEA-COMP:9663"/>
        <dbReference type="Rhea" id="RHEA-COMP:9680"/>
        <dbReference type="ChEBI" id="CHEBI:29985"/>
        <dbReference type="ChEBI" id="CHEBI:30616"/>
        <dbReference type="ChEBI" id="CHEBI:33019"/>
        <dbReference type="ChEBI" id="CHEBI:78442"/>
        <dbReference type="ChEBI" id="CHEBI:78520"/>
        <dbReference type="ChEBI" id="CHEBI:456215"/>
        <dbReference type="EC" id="6.1.1.17"/>
    </reaction>
    <physiologicalReaction direction="left-to-right" evidence="14">
        <dbReference type="Rhea" id="RHEA:23541"/>
    </physiologicalReaction>
</comment>
<keyword evidence="5" id="KW-0436">Ligase</keyword>
<dbReference type="InterPro" id="IPR036282">
    <property type="entry name" value="Glutathione-S-Trfase_C_sf"/>
</dbReference>
<keyword evidence="19" id="KW-0175">Coiled coil</keyword>
<dbReference type="Gene3D" id="1.10.1160.10">
    <property type="entry name" value="Glutamyl-trna Synthetase, Domain 2"/>
    <property type="match status" value="1"/>
</dbReference>
<dbReference type="FunFam" id="3.90.800.10:FF:000001">
    <property type="entry name" value="Glutamine--tRNA ligase"/>
    <property type="match status" value="1"/>
</dbReference>
<dbReference type="SUPFAM" id="SSF52374">
    <property type="entry name" value="Nucleotidylyl transferase"/>
    <property type="match status" value="1"/>
</dbReference>
<dbReference type="Gene3D" id="1.10.287.10">
    <property type="entry name" value="S15/NS1, RNA-binding"/>
    <property type="match status" value="6"/>
</dbReference>
<evidence type="ECO:0000256" key="13">
    <source>
        <dbReference type="ARBA" id="ARBA00023268"/>
    </source>
</evidence>
<dbReference type="InterPro" id="IPR004499">
    <property type="entry name" value="Pro-tRNA-ligase_IIa_arc-type"/>
</dbReference>
<dbReference type="GO" id="GO:0004827">
    <property type="term" value="F:proline-tRNA ligase activity"/>
    <property type="evidence" value="ECO:0007669"/>
    <property type="project" value="UniProtKB-EC"/>
</dbReference>
<dbReference type="InterPro" id="IPR009068">
    <property type="entry name" value="uS15_NS1_RNA-bd_sf"/>
</dbReference>
<evidence type="ECO:0000256" key="20">
    <source>
        <dbReference type="SAM" id="MobiDB-lite"/>
    </source>
</evidence>
<dbReference type="InterPro" id="IPR002314">
    <property type="entry name" value="aa-tRNA-synt_IIb"/>
</dbReference>
<evidence type="ECO:0000313" key="24">
    <source>
        <dbReference type="EMBL" id="KAF2905873.1"/>
    </source>
</evidence>
<dbReference type="InterPro" id="IPR004526">
    <property type="entry name" value="Glu-tRNA-synth_arc/euk"/>
</dbReference>
<evidence type="ECO:0000256" key="17">
    <source>
        <dbReference type="ARBA" id="ARBA00067786"/>
    </source>
</evidence>
<dbReference type="OrthoDB" id="1350766at2759"/>
<sequence length="1714" mass="193401">MKITCNTNSPPLGGILVVEYLKDIQPEIPSIKIEWGSEITAVDTGGQKVQCFKSNEVTRILARALAECQLYGSSPIEKTEVDHWLTYAAGPLSSKRDFLNAVQYLNRVLGPLTYLVGKRITIADFAVFAALYANKQWETIVEKKETLTNVLRWYNHIQSQEFVKKAVESLPDEAKIALSGGGSAHTSVERTTTVRPQEGKFVDLPGAEMGKVVVRFPPEASGYLHIGHAKAALLNQYYQQAFQGKLIMRFDDTNPAKENVHFEKVILEDVEMLEIKPDLFTHTSQYFDIMLEYCEKLLKEGKAYVDNTDPELMKQQREQKIESESRNNSYEKNIELWNEMKKGTAKGQKCCVRAKIDMQSANGCMRDPTIYRFKNEPHPRTGAKYKVYPTYDFACPIVDAIENVTHTLRTMEYHDRDAQFYWFIDALGLRKPIIWEYSRLSMTNTVLSKRKLAWFVENKLVDGWDDPRFPTVRGVLRRGMTVEGLKQFIIAQGSSRSVVFMEWDKIWAFNKKVIDPIAPRYTAVERETPVPVLVKGVKEEKLIVPKHPKNSDVGNKEIWIGPRILIDLADAETLKEGENTTFINWGNLLIKKINRENGKIVSVEAEPNLENKDYKKTLKLTWLAESDNARFTPTWCVYFDHIISKPLLAKDEDFKQYVGHETKKEIQMLGDPELKKLKKGDIIQLQRRGFFKVDVAYEPLSLHTCKERAIVLFYIPDGRTKENPTNTPLVKETVQNEPSNSLTEGDLLNKIAEQGDKVRQLKAAKAEKSAVDIEVKSLLSLKEKFKALTGKEWKPGMQAEKIPSQPPTDSKSNSGSNLKEADLLKKITEQEDKIRQLKTAKAEKAVVDAQVKLLLALKEEFKTLTGKDWKPGMQIENAPSQPSANSNTCQNLSESDILKKITEQGDTVRQLKSAKAEKAVIDAEVKTLLALKEKFKALTGKEWKPGMQAEKTLIEPFTALNATTSCPSLKEADLLRRIAEQGDKVRQLKAAKAEKTIVDVEVKTLLSLKEEFKVSTGKEWKPGMQAPIVSTQSAAPTQSTTVATEAELLNKIAEQGDKVRQLKSAKADKASIDSEVKILLSLKEDFKTATGKEWKPGMQAEKISSPPIQMDSNDVGSDAKGLLTAHVNEQGEVVRKLKATGAPKNELEEAIKKLLDLKEEYKTLTGTDFPSGGRTPSKSSKAKEEKVAKQKPAVKEKKPVESEDASGVKKQTRLGLEAKKEENLADWYSQVITKGELIEYYDVSGCYILRPWSFAIWESIKDWFDSEIKKLGVQNCYFPIFVSRGALEKEKTHIADFSPEVAWVTKSGDSDMAEPVAIRPTSETIMYPAYAKWIQSYRDLPIKLNQWNNVVRWEFKHPQPFLRTREFLWQEGHTAYAIKEDAEEEVKTILDLYAKVYTDLLAIPVIKGRKTEKEKFAGGDYTLTIEAFVSASGRGIQAATSHHLGQNFSKMFEIVYEDPETQEKKCVYQNSWGITTRTIGVMIMVHADNQGLVLPPRVASIQVVIVPCGVTVNLSEVERGELQVNCDALEQELKEAGIRVRGDYRDNYSPGWKFNHWELKGVPVRVELGPKDVKNKQLVAVRRDTGQKVIIKRDSAVKDISILLANIQQSLFNRASEDYTNHTVQLTDWTQFTPTLDKKNVILAPFCGENDCEDKIKADSTRDASEVAEIGAPSMGAKSLCIPLEQPPLKANAKCIHPDCKNKPKFYTLFGRSY</sequence>
<dbReference type="SUPFAM" id="SSF55681">
    <property type="entry name" value="Class II aaRS and biotin synthetases"/>
    <property type="match status" value="1"/>
</dbReference>
<dbReference type="PROSITE" id="PS50405">
    <property type="entry name" value="GST_CTER"/>
    <property type="match status" value="1"/>
</dbReference>
<dbReference type="InterPro" id="IPR011035">
    <property type="entry name" value="Ribosomal_bL25/Gln-tRNA_synth"/>
</dbReference>
<dbReference type="FunFam" id="1.20.1050.130:FF:000007">
    <property type="entry name" value="Bifunctional glutamate/proline--tRNA ligase"/>
    <property type="match status" value="1"/>
</dbReference>
<dbReference type="CDD" id="cd00936">
    <property type="entry name" value="WEPRS_RNA"/>
    <property type="match status" value="6"/>
</dbReference>
<dbReference type="Pfam" id="PF00587">
    <property type="entry name" value="tRNA-synt_2b"/>
    <property type="match status" value="1"/>
</dbReference>
<dbReference type="InterPro" id="IPR020059">
    <property type="entry name" value="Glu/Gln-tRNA-synth_Ib_codon-bd"/>
</dbReference>
<dbReference type="InterPro" id="IPR049437">
    <property type="entry name" value="tRNA-synt_1c_C2"/>
</dbReference>
<dbReference type="EC" id="6.1.1.17" evidence="3"/>
<dbReference type="InterPro" id="IPR016061">
    <property type="entry name" value="Pro-tRNA_ligase_II_C"/>
</dbReference>
<evidence type="ECO:0000256" key="12">
    <source>
        <dbReference type="ARBA" id="ARBA00023146"/>
    </source>
</evidence>
<evidence type="ECO:0000256" key="1">
    <source>
        <dbReference type="ARBA" id="ARBA00009968"/>
    </source>
</evidence>
<dbReference type="CDD" id="cd00807">
    <property type="entry name" value="GlnRS_core"/>
    <property type="match status" value="1"/>
</dbReference>
<dbReference type="Gene3D" id="3.30.110.30">
    <property type="entry name" value="C-terminal domain of ProRS"/>
    <property type="match status" value="1"/>
</dbReference>
<feature type="domain" description="WHEP-TRS" evidence="23">
    <location>
        <begin position="819"/>
        <end position="875"/>
    </location>
</feature>
<dbReference type="InterPro" id="IPR000924">
    <property type="entry name" value="Glu/Gln-tRNA-synth"/>
</dbReference>
<feature type="domain" description="WHEP-TRS" evidence="23">
    <location>
        <begin position="1119"/>
        <end position="1175"/>
    </location>
</feature>
<dbReference type="EC" id="6.1.1.15" evidence="2"/>
<evidence type="ECO:0000259" key="21">
    <source>
        <dbReference type="PROSITE" id="PS50405"/>
    </source>
</evidence>
<keyword evidence="11" id="KW-0648">Protein biosynthesis</keyword>
<dbReference type="PROSITE" id="PS51185">
    <property type="entry name" value="WHEP_TRS_2"/>
    <property type="match status" value="6"/>
</dbReference>
<organism evidence="24 25">
    <name type="scientific">Ignelater luminosus</name>
    <name type="common">Cucubano</name>
    <name type="synonym">Pyrophorus luminosus</name>
    <dbReference type="NCBI Taxonomy" id="2038154"/>
    <lineage>
        <taxon>Eukaryota</taxon>
        <taxon>Metazoa</taxon>
        <taxon>Ecdysozoa</taxon>
        <taxon>Arthropoda</taxon>
        <taxon>Hexapoda</taxon>
        <taxon>Insecta</taxon>
        <taxon>Pterygota</taxon>
        <taxon>Neoptera</taxon>
        <taxon>Endopterygota</taxon>
        <taxon>Coleoptera</taxon>
        <taxon>Polyphaga</taxon>
        <taxon>Elateriformia</taxon>
        <taxon>Elateroidea</taxon>
        <taxon>Elateridae</taxon>
        <taxon>Agrypninae</taxon>
        <taxon>Pyrophorini</taxon>
        <taxon>Ignelater</taxon>
    </lineage>
</organism>
<evidence type="ECO:0000256" key="4">
    <source>
        <dbReference type="ARBA" id="ARBA00022553"/>
    </source>
</evidence>
<comment type="similarity">
    <text evidence="16">In the N-terminal section; belongs to the class-I aminoacyl-tRNA synthetase family. Glutamate--tRNA ligase type 2 subfamily.</text>
</comment>
<protein>
    <recommendedName>
        <fullName evidence="17">Bifunctional glutamate/proline--tRNA ligase</fullName>
        <ecNumber evidence="2">6.1.1.15</ecNumber>
        <ecNumber evidence="3">6.1.1.17</ecNumber>
    </recommendedName>
    <alternativeName>
        <fullName evidence="18">Bifunctional aminoacyl-tRNA synthetase</fullName>
    </alternativeName>
</protein>
<dbReference type="SMART" id="SM00946">
    <property type="entry name" value="ProRS-C_1"/>
    <property type="match status" value="1"/>
</dbReference>
<dbReference type="FunFam" id="3.40.50.620:FF:000070">
    <property type="entry name" value="Bifunctional glutamate/proline--tRNA ligase"/>
    <property type="match status" value="1"/>
</dbReference>
<dbReference type="InterPro" id="IPR001412">
    <property type="entry name" value="aa-tRNA-synth_I_CS"/>
</dbReference>
<evidence type="ECO:0000256" key="15">
    <source>
        <dbReference type="ARBA" id="ARBA00050792"/>
    </source>
</evidence>
<evidence type="ECO:0000256" key="5">
    <source>
        <dbReference type="ARBA" id="ARBA00022598"/>
    </source>
</evidence>
<dbReference type="InterPro" id="IPR033721">
    <property type="entry name" value="ProRS_core_arch_euk"/>
</dbReference>
<feature type="domain" description="GST C-terminal" evidence="21">
    <location>
        <begin position="55"/>
        <end position="178"/>
    </location>
</feature>
<proteinExistence type="inferred from homology"/>
<dbReference type="GO" id="GO:0017101">
    <property type="term" value="C:aminoacyl-tRNA synthetase multienzyme complex"/>
    <property type="evidence" value="ECO:0007669"/>
    <property type="project" value="TreeGrafter"/>
</dbReference>
<comment type="catalytic activity">
    <reaction evidence="15">
        <text>tRNA(Pro) + L-proline + ATP = L-prolyl-tRNA(Pro) + AMP + diphosphate</text>
        <dbReference type="Rhea" id="RHEA:14305"/>
        <dbReference type="Rhea" id="RHEA-COMP:9700"/>
        <dbReference type="Rhea" id="RHEA-COMP:9702"/>
        <dbReference type="ChEBI" id="CHEBI:30616"/>
        <dbReference type="ChEBI" id="CHEBI:33019"/>
        <dbReference type="ChEBI" id="CHEBI:60039"/>
        <dbReference type="ChEBI" id="CHEBI:78442"/>
        <dbReference type="ChEBI" id="CHEBI:78532"/>
        <dbReference type="ChEBI" id="CHEBI:456215"/>
        <dbReference type="EC" id="6.1.1.15"/>
    </reaction>
    <physiologicalReaction direction="left-to-right" evidence="15">
        <dbReference type="Rhea" id="RHEA:14306"/>
    </physiologicalReaction>
</comment>
<dbReference type="Gene3D" id="3.40.50.620">
    <property type="entry name" value="HUPs"/>
    <property type="match status" value="1"/>
</dbReference>
<dbReference type="GO" id="GO:0005737">
    <property type="term" value="C:cytoplasm"/>
    <property type="evidence" value="ECO:0007669"/>
    <property type="project" value="InterPro"/>
</dbReference>
<dbReference type="SUPFAM" id="SSF47616">
    <property type="entry name" value="GST C-terminal domain-like"/>
    <property type="match status" value="1"/>
</dbReference>
<dbReference type="Pfam" id="PF09180">
    <property type="entry name" value="ProRS-C_1"/>
    <property type="match status" value="1"/>
</dbReference>
<feature type="coiled-coil region" evidence="19">
    <location>
        <begin position="1512"/>
        <end position="1539"/>
    </location>
</feature>
<dbReference type="CDD" id="cd10309">
    <property type="entry name" value="GST_C_GluProRS_N"/>
    <property type="match status" value="1"/>
</dbReference>
<dbReference type="Gene3D" id="3.40.50.800">
    <property type="entry name" value="Anticodon-binding domain"/>
    <property type="match status" value="1"/>
</dbReference>
<dbReference type="InterPro" id="IPR000738">
    <property type="entry name" value="WHEP-TRS_dom"/>
</dbReference>
<dbReference type="InterPro" id="IPR020061">
    <property type="entry name" value="Glu_tRNA_lig_a-bdl"/>
</dbReference>
<gene>
    <name evidence="24" type="ORF">ILUMI_00314</name>
</gene>
<dbReference type="GO" id="GO:0005524">
    <property type="term" value="F:ATP binding"/>
    <property type="evidence" value="ECO:0007669"/>
    <property type="project" value="UniProtKB-KW"/>
</dbReference>
<dbReference type="InterPro" id="IPR036621">
    <property type="entry name" value="Anticodon-bd_dom_sf"/>
</dbReference>
<dbReference type="SUPFAM" id="SSF47060">
    <property type="entry name" value="S15/NS1 RNA-binding domain"/>
    <property type="match status" value="6"/>
</dbReference>
<keyword evidence="12" id="KW-0030">Aminoacyl-tRNA synthetase</keyword>
<feature type="domain" description="Aminoacyl-transfer RNA synthetases class-II family profile" evidence="22">
    <location>
        <begin position="1254"/>
        <end position="1495"/>
    </location>
</feature>
<evidence type="ECO:0000256" key="7">
    <source>
        <dbReference type="ARBA" id="ARBA00022741"/>
    </source>
</evidence>
<dbReference type="PROSITE" id="PS50862">
    <property type="entry name" value="AA_TRNA_LIGASE_II"/>
    <property type="match status" value="1"/>
</dbReference>
<feature type="region of interest" description="Disordered" evidence="20">
    <location>
        <begin position="796"/>
        <end position="821"/>
    </location>
</feature>
<evidence type="ECO:0000256" key="11">
    <source>
        <dbReference type="ARBA" id="ARBA00022917"/>
    </source>
</evidence>
<name>A0A8K0DGQ0_IGNLU</name>
<dbReference type="InterPro" id="IPR017449">
    <property type="entry name" value="Pro-tRNA_synth_II"/>
</dbReference>
<evidence type="ECO:0000259" key="23">
    <source>
        <dbReference type="PROSITE" id="PS51185"/>
    </source>
</evidence>
<dbReference type="SUPFAM" id="SSF52954">
    <property type="entry name" value="Class II aaRS ABD-related"/>
    <property type="match status" value="1"/>
</dbReference>
<dbReference type="InterPro" id="IPR010987">
    <property type="entry name" value="Glutathione-S-Trfase_C-like"/>
</dbReference>
<dbReference type="Gene3D" id="1.20.1050.130">
    <property type="match status" value="1"/>
</dbReference>
<dbReference type="InterPro" id="IPR014729">
    <property type="entry name" value="Rossmann-like_a/b/a_fold"/>
</dbReference>
<dbReference type="Pfam" id="PF00458">
    <property type="entry name" value="WHEP-TRS"/>
    <property type="match status" value="6"/>
</dbReference>
<evidence type="ECO:0000256" key="16">
    <source>
        <dbReference type="ARBA" id="ARBA00061295"/>
    </source>
</evidence>
<dbReference type="PANTHER" id="PTHR43382">
    <property type="entry name" value="PROLYL-TRNA SYNTHETASE"/>
    <property type="match status" value="1"/>
</dbReference>
<dbReference type="FunFam" id="3.30.110.30:FF:000001">
    <property type="entry name" value="Bifunctional glutamate/proline--tRNA ligase"/>
    <property type="match status" value="1"/>
</dbReference>
<evidence type="ECO:0000256" key="10">
    <source>
        <dbReference type="ARBA" id="ARBA00022884"/>
    </source>
</evidence>
<dbReference type="SMART" id="SM00991">
    <property type="entry name" value="WHEP-TRS"/>
    <property type="match status" value="6"/>
</dbReference>
<dbReference type="GO" id="GO:0006424">
    <property type="term" value="P:glutamyl-tRNA aminoacylation"/>
    <property type="evidence" value="ECO:0007669"/>
    <property type="project" value="InterPro"/>
</dbReference>
<dbReference type="FunFam" id="3.30.930.10:FF:000007">
    <property type="entry name" value="Bifunctional glutamate/proline--tRNA ligase"/>
    <property type="match status" value="1"/>
</dbReference>
<keyword evidence="25" id="KW-1185">Reference proteome</keyword>